<dbReference type="Pfam" id="PF23898">
    <property type="entry name" value="Crass_capsid"/>
    <property type="match status" value="1"/>
</dbReference>
<dbReference type="EMBL" id="SBLB01000003">
    <property type="protein sequence ID" value="RYC69639.1"/>
    <property type="molecule type" value="Genomic_DNA"/>
</dbReference>
<accession>A0A4Q2US32</accession>
<gene>
    <name evidence="1" type="ORF">EQG79_13645</name>
</gene>
<name>A0A4Q2US32_9BACT</name>
<protein>
    <recommendedName>
        <fullName evidence="3">Major capsid protein</fullName>
    </recommendedName>
</protein>
<evidence type="ECO:0000313" key="2">
    <source>
        <dbReference type="Proteomes" id="UP000290407"/>
    </source>
</evidence>
<proteinExistence type="predicted"/>
<evidence type="ECO:0000313" key="1">
    <source>
        <dbReference type="EMBL" id="RYC69639.1"/>
    </source>
</evidence>
<evidence type="ECO:0008006" key="3">
    <source>
        <dbReference type="Google" id="ProtNLM"/>
    </source>
</evidence>
<comment type="caution">
    <text evidence="1">The sequence shown here is derived from an EMBL/GenBank/DDBJ whole genome shotgun (WGS) entry which is preliminary data.</text>
</comment>
<keyword evidence="2" id="KW-1185">Reference proteome</keyword>
<dbReference type="InterPro" id="IPR056401">
    <property type="entry name" value="Crass_capsid"/>
</dbReference>
<reference evidence="1 2" key="1">
    <citation type="submission" date="2019-01" db="EMBL/GenBank/DDBJ databases">
        <title>Spirosoma flava sp. nov., a propanil-degrading bacterium isolated from herbicide-contaminated soil.</title>
        <authorList>
            <person name="Zhang L."/>
            <person name="Jiang J.-D."/>
        </authorList>
    </citation>
    <scope>NUCLEOTIDE SEQUENCE [LARGE SCALE GENOMIC DNA]</scope>
    <source>
        <strain evidence="1 2">TY50</strain>
    </source>
</reference>
<sequence length="508" mass="56701">MAKIIKQQFGAGTLDLPFLGLALARQPQMLQEFIVSRFASNNLALTTLFQGIYPESQGEEVLGSNQVSWEVYNLPEKPIYIDGIVGTPKVGNDIEVDLTEGWLRAGAKLRLEDGRTLLHLQTNGSPRANGIVRYRGRIVGNNTEHEAPSWLFERNRAANYQTANYEEGSHMGHPMYYGTGDKYKQAMSTHRHDADLTGDALSEVTIFETTREIPNSGGRTKTYRGWLPEFLRSPTTSLLDFHQRHCELDHIYGQSNINFETGEIFNINETNGSKKVMMGDGLIAQLDGAYTKCYDPKDSLSSIRNKVKNIITYMSAHWNNQDFLEMVVMGGIGADAVFQDVMAELQASSGVQVWRTPDSEGKVVVGLRFSEWIIGGMGKIKFVRNNSMGDITAKSRMINYNGVALNAESFDMYFMPIGMMSNGKTNIRFFSKGKTVNGQQINRSLVFSHIQGVTGYLSNNLSKASADGLSEYANLVGTSRDAEQFHLLSQKMLIVTNPTEFARLLVYR</sequence>
<dbReference type="Proteomes" id="UP000290407">
    <property type="component" value="Unassembled WGS sequence"/>
</dbReference>
<dbReference type="RefSeq" id="WP_129601869.1">
    <property type="nucleotide sequence ID" value="NZ_SBLB01000003.1"/>
</dbReference>
<dbReference type="AlphaFoldDB" id="A0A4Q2US32"/>
<organism evidence="1 2">
    <name type="scientific">Spirosoma sordidisoli</name>
    <dbReference type="NCBI Taxonomy" id="2502893"/>
    <lineage>
        <taxon>Bacteria</taxon>
        <taxon>Pseudomonadati</taxon>
        <taxon>Bacteroidota</taxon>
        <taxon>Cytophagia</taxon>
        <taxon>Cytophagales</taxon>
        <taxon>Cytophagaceae</taxon>
        <taxon>Spirosoma</taxon>
    </lineage>
</organism>